<dbReference type="AlphaFoldDB" id="A0A848EE65"/>
<comment type="caution">
    <text evidence="2">The sequence shown here is derived from an EMBL/GenBank/DDBJ whole genome shotgun (WGS) entry which is preliminary data.</text>
</comment>
<dbReference type="RefSeq" id="WP_170054029.1">
    <property type="nucleotide sequence ID" value="NZ_JABBKX010000003.1"/>
</dbReference>
<dbReference type="PANTHER" id="PTHR43685">
    <property type="entry name" value="GLYCOSYLTRANSFERASE"/>
    <property type="match status" value="1"/>
</dbReference>
<dbReference type="Pfam" id="PF00535">
    <property type="entry name" value="Glycos_transf_2"/>
    <property type="match status" value="1"/>
</dbReference>
<dbReference type="InterPro" id="IPR029044">
    <property type="entry name" value="Nucleotide-diphossugar_trans"/>
</dbReference>
<keyword evidence="2" id="KW-0808">Transferase</keyword>
<dbReference type="CDD" id="cd00761">
    <property type="entry name" value="Glyco_tranf_GTA_type"/>
    <property type="match status" value="1"/>
</dbReference>
<dbReference type="EMBL" id="JABBKX010000003">
    <property type="protein sequence ID" value="NMJ41787.1"/>
    <property type="molecule type" value="Genomic_DNA"/>
</dbReference>
<dbReference type="Proteomes" id="UP000548582">
    <property type="component" value="Unassembled WGS sequence"/>
</dbReference>
<name>A0A848EE65_9PROT</name>
<feature type="domain" description="Glycosyltransferase 2-like" evidence="1">
    <location>
        <begin position="32"/>
        <end position="137"/>
    </location>
</feature>
<evidence type="ECO:0000313" key="3">
    <source>
        <dbReference type="Proteomes" id="UP000548582"/>
    </source>
</evidence>
<dbReference type="InterPro" id="IPR050834">
    <property type="entry name" value="Glycosyltransf_2"/>
</dbReference>
<dbReference type="Gene3D" id="3.90.550.10">
    <property type="entry name" value="Spore Coat Polysaccharide Biosynthesis Protein SpsA, Chain A"/>
    <property type="match status" value="1"/>
</dbReference>
<sequence length="369" mass="40023">MPAPDLNPRPALCPRAPIADLAPIVPQPSVAIVMRTRDRPLFLPRAIASVAAQDWPHWHLYVVNDGGDPGPVDAILATALPPGRATALHLPDRHGMARAANAALHRAVEDLVVVHDDDDSWEAGYLSATATFLADPAQARFVGVSTGCTLIEERITDDGPETVRRHAWPHARGTVDLRRAVVDLQLPPIALTFRRAALDATGGQSEALTHLADLEFLHRLLLLGDIGFIDRPLANYHLRQRGTHGAAGNSVVEQVSERAEQALMLRNATLRGALTREPERLGLLQPLLMAIEENRQALDERLAAIEALCAEQARLLAATQDLVECQGALLRDVAARQAEAMRPGPFGRAWDALLPARRVVARMRGRVGA</sequence>
<dbReference type="SUPFAM" id="SSF53448">
    <property type="entry name" value="Nucleotide-diphospho-sugar transferases"/>
    <property type="match status" value="1"/>
</dbReference>
<accession>A0A848EE65</accession>
<dbReference type="PANTHER" id="PTHR43685:SF11">
    <property type="entry name" value="GLYCOSYLTRANSFERASE TAGX-RELATED"/>
    <property type="match status" value="1"/>
</dbReference>
<gene>
    <name evidence="2" type="ORF">GWK16_11075</name>
</gene>
<evidence type="ECO:0000313" key="2">
    <source>
        <dbReference type="EMBL" id="NMJ41787.1"/>
    </source>
</evidence>
<protein>
    <submittedName>
        <fullName evidence="2">Glycosyltransferase</fullName>
    </submittedName>
</protein>
<evidence type="ECO:0000259" key="1">
    <source>
        <dbReference type="Pfam" id="PF00535"/>
    </source>
</evidence>
<keyword evidence="3" id="KW-1185">Reference proteome</keyword>
<organism evidence="2 3">
    <name type="scientific">Neoroseomonas marina</name>
    <dbReference type="NCBI Taxonomy" id="1232220"/>
    <lineage>
        <taxon>Bacteria</taxon>
        <taxon>Pseudomonadati</taxon>
        <taxon>Pseudomonadota</taxon>
        <taxon>Alphaproteobacteria</taxon>
        <taxon>Acetobacterales</taxon>
        <taxon>Acetobacteraceae</taxon>
        <taxon>Neoroseomonas</taxon>
    </lineage>
</organism>
<proteinExistence type="predicted"/>
<reference evidence="2 3" key="1">
    <citation type="submission" date="2020-03" db="EMBL/GenBank/DDBJ databases">
        <authorList>
            <person name="Sun Q."/>
        </authorList>
    </citation>
    <scope>NUCLEOTIDE SEQUENCE [LARGE SCALE GENOMIC DNA]</scope>
    <source>
        <strain evidence="2 3">JC162</strain>
    </source>
</reference>
<dbReference type="GO" id="GO:0016740">
    <property type="term" value="F:transferase activity"/>
    <property type="evidence" value="ECO:0007669"/>
    <property type="project" value="UniProtKB-KW"/>
</dbReference>
<dbReference type="InterPro" id="IPR001173">
    <property type="entry name" value="Glyco_trans_2-like"/>
</dbReference>